<proteinExistence type="predicted"/>
<dbReference type="Gene3D" id="2.120.10.70">
    <property type="entry name" value="Fucose-specific lectin"/>
    <property type="match status" value="1"/>
</dbReference>
<evidence type="ECO:0000313" key="3">
    <source>
        <dbReference type="Proteomes" id="UP000814176"/>
    </source>
</evidence>
<feature type="region of interest" description="Disordered" evidence="1">
    <location>
        <begin position="247"/>
        <end position="291"/>
    </location>
</feature>
<dbReference type="SUPFAM" id="SSF89372">
    <property type="entry name" value="Fucose-specific lectin"/>
    <property type="match status" value="1"/>
</dbReference>
<dbReference type="RefSeq" id="XP_047772428.1">
    <property type="nucleotide sequence ID" value="XM_047928219.1"/>
</dbReference>
<gene>
    <name evidence="2" type="ORF">C8Q71DRAFT_863727</name>
</gene>
<dbReference type="EMBL" id="JADCUA010000047">
    <property type="protein sequence ID" value="KAH9828787.1"/>
    <property type="molecule type" value="Genomic_DNA"/>
</dbReference>
<comment type="caution">
    <text evidence="2">The sequence shown here is derived from an EMBL/GenBank/DDBJ whole genome shotgun (WGS) entry which is preliminary data.</text>
</comment>
<keyword evidence="3" id="KW-1185">Reference proteome</keyword>
<reference evidence="2 3" key="1">
    <citation type="journal article" date="2021" name="Environ. Microbiol.">
        <title>Gene family expansions and transcriptome signatures uncover fungal adaptations to wood decay.</title>
        <authorList>
            <person name="Hage H."/>
            <person name="Miyauchi S."/>
            <person name="Viragh M."/>
            <person name="Drula E."/>
            <person name="Min B."/>
            <person name="Chaduli D."/>
            <person name="Navarro D."/>
            <person name="Favel A."/>
            <person name="Norest M."/>
            <person name="Lesage-Meessen L."/>
            <person name="Balint B."/>
            <person name="Merenyi Z."/>
            <person name="de Eugenio L."/>
            <person name="Morin E."/>
            <person name="Martinez A.T."/>
            <person name="Baldrian P."/>
            <person name="Stursova M."/>
            <person name="Martinez M.J."/>
            <person name="Novotny C."/>
            <person name="Magnuson J.K."/>
            <person name="Spatafora J.W."/>
            <person name="Maurice S."/>
            <person name="Pangilinan J."/>
            <person name="Andreopoulos W."/>
            <person name="LaButti K."/>
            <person name="Hundley H."/>
            <person name="Na H."/>
            <person name="Kuo A."/>
            <person name="Barry K."/>
            <person name="Lipzen A."/>
            <person name="Henrissat B."/>
            <person name="Riley R."/>
            <person name="Ahrendt S."/>
            <person name="Nagy L.G."/>
            <person name="Grigoriev I.V."/>
            <person name="Martin F."/>
            <person name="Rosso M.N."/>
        </authorList>
    </citation>
    <scope>NUCLEOTIDE SEQUENCE [LARGE SCALE GENOMIC DNA]</scope>
    <source>
        <strain evidence="2 3">CIRM-BRFM 1785</strain>
    </source>
</reference>
<evidence type="ECO:0000256" key="1">
    <source>
        <dbReference type="SAM" id="MobiDB-lite"/>
    </source>
</evidence>
<accession>A0ABQ8JXG1</accession>
<feature type="compositionally biased region" description="Low complexity" evidence="1">
    <location>
        <begin position="256"/>
        <end position="291"/>
    </location>
</feature>
<name>A0ABQ8JXG1_9APHY</name>
<sequence length="291" mass="30435">MSQVKDITRGFSANGAAASPSKGHYLLFTDSGKLVIKLWTGEAFTEEQLVSSSVRAGSTAAYIPTDEPLVIGITSGSKLAVFQYDEEEEEWTEDKTLPALAVHPSGKVAATLWQGTVRVVVQGAGGELTYLSKPAAGGEWTTTKLAAAVQPLVGAALSFSHPGGDVFYVSGADQYVHGLYEAEKWADSVVVKKLVGTLKQLFVSTGGTKAAVKAYGLTEENAVVRCPAVGAKVVLGDIQADGTFVSKVKEDPPQDPTSTADTDPDPSTNNTNTSTQTSTSTNTNTQTCIIA</sequence>
<protein>
    <submittedName>
        <fullName evidence="2">Uncharacterized protein</fullName>
    </submittedName>
</protein>
<dbReference type="GeneID" id="72008951"/>
<dbReference type="Proteomes" id="UP000814176">
    <property type="component" value="Unassembled WGS sequence"/>
</dbReference>
<organism evidence="2 3">
    <name type="scientific">Rhodofomes roseus</name>
    <dbReference type="NCBI Taxonomy" id="34475"/>
    <lineage>
        <taxon>Eukaryota</taxon>
        <taxon>Fungi</taxon>
        <taxon>Dikarya</taxon>
        <taxon>Basidiomycota</taxon>
        <taxon>Agaricomycotina</taxon>
        <taxon>Agaricomycetes</taxon>
        <taxon>Polyporales</taxon>
        <taxon>Rhodofomes</taxon>
    </lineage>
</organism>
<evidence type="ECO:0000313" key="2">
    <source>
        <dbReference type="EMBL" id="KAH9828787.1"/>
    </source>
</evidence>